<evidence type="ECO:0000259" key="3">
    <source>
        <dbReference type="PROSITE" id="PS51186"/>
    </source>
</evidence>
<sequence length="147" mass="16227">MSDAPLQLHHLEADEPALRAAFGLMHQLRPRLVDADAFVQRVARQRQQGYRLLAASQDGRLLGLAGYRTLDNLIHDRFVYVDDLVTAEGARSQGVGAALLAEVERLARADGCAKLVLDTALANALAQRFYFRQGLLATGLHFSRFLT</sequence>
<keyword evidence="1 4" id="KW-0808">Transferase</keyword>
<dbReference type="CDD" id="cd04301">
    <property type="entry name" value="NAT_SF"/>
    <property type="match status" value="1"/>
</dbReference>
<dbReference type="InterPro" id="IPR000182">
    <property type="entry name" value="GNAT_dom"/>
</dbReference>
<keyword evidence="2" id="KW-0012">Acyltransferase</keyword>
<evidence type="ECO:0000313" key="5">
    <source>
        <dbReference type="Proteomes" id="UP000501237"/>
    </source>
</evidence>
<dbReference type="InterPro" id="IPR050832">
    <property type="entry name" value="Bact_Acetyltransf"/>
</dbReference>
<name>A0A679GIX2_9GAMM</name>
<dbReference type="GeneID" id="57395979"/>
<evidence type="ECO:0000256" key="2">
    <source>
        <dbReference type="ARBA" id="ARBA00023315"/>
    </source>
</evidence>
<evidence type="ECO:0000256" key="1">
    <source>
        <dbReference type="ARBA" id="ARBA00022679"/>
    </source>
</evidence>
<organism evidence="4 5">
    <name type="scientific">Metapseudomonas otitidis</name>
    <dbReference type="NCBI Taxonomy" id="319939"/>
    <lineage>
        <taxon>Bacteria</taxon>
        <taxon>Pseudomonadati</taxon>
        <taxon>Pseudomonadota</taxon>
        <taxon>Gammaproteobacteria</taxon>
        <taxon>Pseudomonadales</taxon>
        <taxon>Pseudomonadaceae</taxon>
        <taxon>Metapseudomonas</taxon>
    </lineage>
</organism>
<dbReference type="Pfam" id="PF00583">
    <property type="entry name" value="Acetyltransf_1"/>
    <property type="match status" value="1"/>
</dbReference>
<dbReference type="Gene3D" id="3.40.630.30">
    <property type="match status" value="1"/>
</dbReference>
<dbReference type="PANTHER" id="PTHR43877:SF2">
    <property type="entry name" value="AMINOALKYLPHOSPHONATE N-ACETYLTRANSFERASE-RELATED"/>
    <property type="match status" value="1"/>
</dbReference>
<protein>
    <submittedName>
        <fullName evidence="4">N-acetyltransferase GCN5</fullName>
    </submittedName>
</protein>
<dbReference type="SUPFAM" id="SSF55729">
    <property type="entry name" value="Acyl-CoA N-acyltransferases (Nat)"/>
    <property type="match status" value="1"/>
</dbReference>
<dbReference type="KEGG" id="poj:PtoMrB4_07640"/>
<gene>
    <name evidence="4" type="ORF">PtoMrB4_07640</name>
</gene>
<accession>A0A679GIX2</accession>
<proteinExistence type="predicted"/>
<dbReference type="AlphaFoldDB" id="A0A679GIX2"/>
<evidence type="ECO:0000313" key="4">
    <source>
        <dbReference type="EMBL" id="BCA26787.1"/>
    </source>
</evidence>
<dbReference type="GO" id="GO:0016747">
    <property type="term" value="F:acyltransferase activity, transferring groups other than amino-acyl groups"/>
    <property type="evidence" value="ECO:0007669"/>
    <property type="project" value="InterPro"/>
</dbReference>
<dbReference type="PROSITE" id="PS51186">
    <property type="entry name" value="GNAT"/>
    <property type="match status" value="1"/>
</dbReference>
<dbReference type="InterPro" id="IPR016181">
    <property type="entry name" value="Acyl_CoA_acyltransferase"/>
</dbReference>
<reference evidence="4 5" key="1">
    <citation type="journal article" date="2020" name="Microbiol. Resour. Announc.">
        <title>Complete genome sequence of Pseudomonas otitidis strain MrB4, isolated from Lake Biwa in Japan.</title>
        <authorList>
            <person name="Miyazaki K."/>
            <person name="Hase E."/>
            <person name="Maruya T."/>
        </authorList>
    </citation>
    <scope>NUCLEOTIDE SEQUENCE [LARGE SCALE GENOMIC DNA]</scope>
    <source>
        <strain evidence="4 5">MrB4</strain>
    </source>
</reference>
<dbReference type="PANTHER" id="PTHR43877">
    <property type="entry name" value="AMINOALKYLPHOSPHONATE N-ACETYLTRANSFERASE-RELATED-RELATED"/>
    <property type="match status" value="1"/>
</dbReference>
<feature type="domain" description="N-acetyltransferase" evidence="3">
    <location>
        <begin position="8"/>
        <end position="147"/>
    </location>
</feature>
<dbReference type="Proteomes" id="UP000501237">
    <property type="component" value="Chromosome"/>
</dbReference>
<dbReference type="RefSeq" id="WP_172432559.1">
    <property type="nucleotide sequence ID" value="NZ_AP022642.1"/>
</dbReference>
<dbReference type="EMBL" id="AP022642">
    <property type="protein sequence ID" value="BCA26787.1"/>
    <property type="molecule type" value="Genomic_DNA"/>
</dbReference>